<dbReference type="InterPro" id="IPR025558">
    <property type="entry name" value="DUF4283"/>
</dbReference>
<feature type="compositionally biased region" description="Polar residues" evidence="1">
    <location>
        <begin position="527"/>
        <end position="548"/>
    </location>
</feature>
<protein>
    <recommendedName>
        <fullName evidence="6">DUF4283 domain-containing protein</fullName>
    </recommendedName>
</protein>
<sequence length="923" mass="103954">ISHDDITFALNPGEVDEPQEANQVLLGKIIGRHRLGKGAIQGSLKLSWNAIKGWKWKEIEDGILQFTFARREDAMNVLARRPWFVCGYLVVIMPWPTWLSPAEVRFDKTPIWVHIDSIPPFYWNLSNLKELASKASPVYELPPGIEDAIGMSTLRFRATIDLNKPIFSGFFLRRQRLKDLWLQYKYERLPKVCFKCGILTHDQSTCFKPPTIIKDASGNFYPMYGIWLKSDVAEKSTFTSPFAKWFQDWVLQKSLCRDPIIRNQMKIQESIRHGEADEIREMRRQLPGKKRIVTDEDVLPDDQQSGLVIAQLPLVYLPGIGEIAPFGNNSKCVSIQDLQEAAEKYAAAKASKKTCFMGDQGSSSVPFPGLLSKTNEDISSLVQTTVQDKESSPTVNPSELLNGTTTQTSGTTTKQMAHNEPLKEPMDSLPHYRDSILGTQAQVLQWPSKECWAEPKARELIMGALTVDKFFREPTLINPIVDIEDFRVQEHLKGPRKRKASDGIVISPPTQPNPSNTHSGVNMPIETDSTSQDNQAEDGSSIDNTPQDLNLEVVLNEGNFSPGFNGDSNSSANKGRGKGKGRMLPTELGNRKRRGRPLKSQSPLAATPSSFKKGKSATSRLNGKINSTSQWGGRSFDLQYLISAEITSDPPGIPWLLWGTYDPPHCFDKEPFWIHVGDCVLKAQNPILMLGDMNGTLSYKEGFNYRGNSSKYAFDFRRMVHRVGLIDLGFQGPCFTWAKGGSNSNGNGAMKRARLDRGLATPDWRILFPNAIIHHLGATESDHRPLLLDTMGGIKCKGRQFKYENMWARDPRSFWVVKEAWKARRHDNPMLNFHKKIKATCNKLRIFPKSSVFFSRGVSSRKAQVLAQILGMKRMNRKATYLGLPLFRSVKRVEDVSHQVGWLESFELCCFLGCHTCLDSTQN</sequence>
<feature type="region of interest" description="Disordered" evidence="1">
    <location>
        <begin position="384"/>
        <end position="417"/>
    </location>
</feature>
<comment type="caution">
    <text evidence="4">The sequence shown here is derived from an EMBL/GenBank/DDBJ whole genome shotgun (WGS) entry which is preliminary data.</text>
</comment>
<dbReference type="PANTHER" id="PTHR31286">
    <property type="entry name" value="GLYCINE-RICH CELL WALL STRUCTURAL PROTEIN 1.8-LIKE"/>
    <property type="match status" value="1"/>
</dbReference>
<dbReference type="PANTHER" id="PTHR31286:SF180">
    <property type="entry name" value="OS10G0362600 PROTEIN"/>
    <property type="match status" value="1"/>
</dbReference>
<feature type="compositionally biased region" description="Polar residues" evidence="1">
    <location>
        <begin position="599"/>
        <end position="626"/>
    </location>
</feature>
<gene>
    <name evidence="4" type="ORF">G4B88_005107</name>
</gene>
<dbReference type="InterPro" id="IPR025836">
    <property type="entry name" value="Zn_knuckle_CX2CX4HX4C"/>
</dbReference>
<feature type="domain" description="DUF4283" evidence="2">
    <location>
        <begin position="23"/>
        <end position="103"/>
    </location>
</feature>
<dbReference type="Pfam" id="PF14392">
    <property type="entry name" value="zf-CCHC_4"/>
    <property type="match status" value="1"/>
</dbReference>
<organism evidence="4 5">
    <name type="scientific">Cannabis sativa</name>
    <name type="common">Hemp</name>
    <name type="synonym">Marijuana</name>
    <dbReference type="NCBI Taxonomy" id="3483"/>
    <lineage>
        <taxon>Eukaryota</taxon>
        <taxon>Viridiplantae</taxon>
        <taxon>Streptophyta</taxon>
        <taxon>Embryophyta</taxon>
        <taxon>Tracheophyta</taxon>
        <taxon>Spermatophyta</taxon>
        <taxon>Magnoliopsida</taxon>
        <taxon>eudicotyledons</taxon>
        <taxon>Gunneridae</taxon>
        <taxon>Pentapetalae</taxon>
        <taxon>rosids</taxon>
        <taxon>fabids</taxon>
        <taxon>Rosales</taxon>
        <taxon>Cannabaceae</taxon>
        <taxon>Cannabis</taxon>
    </lineage>
</organism>
<feature type="non-terminal residue" evidence="4">
    <location>
        <position position="1"/>
    </location>
</feature>
<feature type="compositionally biased region" description="Low complexity" evidence="1">
    <location>
        <begin position="403"/>
        <end position="413"/>
    </location>
</feature>
<evidence type="ECO:0000313" key="5">
    <source>
        <dbReference type="Proteomes" id="UP000583929"/>
    </source>
</evidence>
<dbReference type="Pfam" id="PF14111">
    <property type="entry name" value="DUF4283"/>
    <property type="match status" value="1"/>
</dbReference>
<keyword evidence="5" id="KW-1185">Reference proteome</keyword>
<dbReference type="InterPro" id="IPR040256">
    <property type="entry name" value="At4g02000-like"/>
</dbReference>
<proteinExistence type="predicted"/>
<evidence type="ECO:0000259" key="2">
    <source>
        <dbReference type="Pfam" id="PF14111"/>
    </source>
</evidence>
<accession>A0A7J6H6V8</accession>
<dbReference type="Proteomes" id="UP000583929">
    <property type="component" value="Unassembled WGS sequence"/>
</dbReference>
<dbReference type="EMBL" id="JAATIQ010000064">
    <property type="protein sequence ID" value="KAF4390189.1"/>
    <property type="molecule type" value="Genomic_DNA"/>
</dbReference>
<dbReference type="Gene3D" id="3.60.10.10">
    <property type="entry name" value="Endonuclease/exonuclease/phosphatase"/>
    <property type="match status" value="1"/>
</dbReference>
<dbReference type="SUPFAM" id="SSF56219">
    <property type="entry name" value="DNase I-like"/>
    <property type="match status" value="1"/>
</dbReference>
<feature type="domain" description="Zinc knuckle CX2CX4HX4C" evidence="3">
    <location>
        <begin position="161"/>
        <end position="206"/>
    </location>
</feature>
<name>A0A7J6H6V8_CANSA</name>
<reference evidence="4 5" key="1">
    <citation type="journal article" date="2020" name="bioRxiv">
        <title>Sequence and annotation of 42 cannabis genomes reveals extensive copy number variation in cannabinoid synthesis and pathogen resistance genes.</title>
        <authorList>
            <person name="Mckernan K.J."/>
            <person name="Helbert Y."/>
            <person name="Kane L.T."/>
            <person name="Ebling H."/>
            <person name="Zhang L."/>
            <person name="Liu B."/>
            <person name="Eaton Z."/>
            <person name="Mclaughlin S."/>
            <person name="Kingan S."/>
            <person name="Baybayan P."/>
            <person name="Concepcion G."/>
            <person name="Jordan M."/>
            <person name="Riva A."/>
            <person name="Barbazuk W."/>
            <person name="Harkins T."/>
        </authorList>
    </citation>
    <scope>NUCLEOTIDE SEQUENCE [LARGE SCALE GENOMIC DNA]</scope>
    <source>
        <strain evidence="5">cv. Jamaican Lion 4</strain>
        <tissue evidence="4">Leaf</tissue>
    </source>
</reference>
<dbReference type="AlphaFoldDB" id="A0A7J6H6V8"/>
<evidence type="ECO:0000259" key="3">
    <source>
        <dbReference type="Pfam" id="PF14392"/>
    </source>
</evidence>
<dbReference type="InterPro" id="IPR036691">
    <property type="entry name" value="Endo/exonu/phosph_ase_sf"/>
</dbReference>
<evidence type="ECO:0008006" key="6">
    <source>
        <dbReference type="Google" id="ProtNLM"/>
    </source>
</evidence>
<evidence type="ECO:0000256" key="1">
    <source>
        <dbReference type="SAM" id="MobiDB-lite"/>
    </source>
</evidence>
<evidence type="ECO:0000313" key="4">
    <source>
        <dbReference type="EMBL" id="KAF4390189.1"/>
    </source>
</evidence>
<feature type="compositionally biased region" description="Polar residues" evidence="1">
    <location>
        <begin position="384"/>
        <end position="402"/>
    </location>
</feature>
<feature type="region of interest" description="Disordered" evidence="1">
    <location>
        <begin position="493"/>
        <end position="626"/>
    </location>
</feature>